<comment type="similarity">
    <text evidence="2 8 9">Belongs to the NDK family.</text>
</comment>
<dbReference type="SUPFAM" id="SSF54919">
    <property type="entry name" value="Nucleoside diphosphate kinase, NDK"/>
    <property type="match status" value="1"/>
</dbReference>
<keyword evidence="10" id="KW-0472">Membrane</keyword>
<keyword evidence="10" id="KW-1133">Transmembrane helix</keyword>
<dbReference type="InterPro" id="IPR036850">
    <property type="entry name" value="NDK-like_dom_sf"/>
</dbReference>
<accession>A0A3F2RTV2</accession>
<dbReference type="PANTHER" id="PTHR11349">
    <property type="entry name" value="NUCLEOSIDE DIPHOSPHATE KINASE"/>
    <property type="match status" value="1"/>
</dbReference>
<evidence type="ECO:0000256" key="1">
    <source>
        <dbReference type="ARBA" id="ARBA00001946"/>
    </source>
</evidence>
<comment type="cofactor">
    <cofactor evidence="1">
        <name>Mg(2+)</name>
        <dbReference type="ChEBI" id="CHEBI:18420"/>
    </cofactor>
</comment>
<evidence type="ECO:0000313" key="13">
    <source>
        <dbReference type="EMBL" id="RLN63655.1"/>
    </source>
</evidence>
<organism evidence="13 14">
    <name type="scientific">Phytophthora kernoviae</name>
    <dbReference type="NCBI Taxonomy" id="325452"/>
    <lineage>
        <taxon>Eukaryota</taxon>
        <taxon>Sar</taxon>
        <taxon>Stramenopiles</taxon>
        <taxon>Oomycota</taxon>
        <taxon>Peronosporomycetes</taxon>
        <taxon>Peronosporales</taxon>
        <taxon>Peronosporaceae</taxon>
        <taxon>Phytophthora</taxon>
    </lineage>
</organism>
<dbReference type="InterPro" id="IPR023005">
    <property type="entry name" value="Nucleoside_diP_kinase_AS"/>
</dbReference>
<evidence type="ECO:0000256" key="7">
    <source>
        <dbReference type="ARBA" id="ARBA00022840"/>
    </source>
</evidence>
<evidence type="ECO:0000313" key="14">
    <source>
        <dbReference type="Proteomes" id="UP000277300"/>
    </source>
</evidence>
<dbReference type="GO" id="GO:0006183">
    <property type="term" value="P:GTP biosynthetic process"/>
    <property type="evidence" value="ECO:0007669"/>
    <property type="project" value="InterPro"/>
</dbReference>
<evidence type="ECO:0000313" key="12">
    <source>
        <dbReference type="EMBL" id="RLN47184.1"/>
    </source>
</evidence>
<protein>
    <recommendedName>
        <fullName evidence="3">nucleoside-diphosphate kinase</fullName>
        <ecNumber evidence="3">2.7.4.6</ecNumber>
    </recommendedName>
</protein>
<dbReference type="Proteomes" id="UP000277300">
    <property type="component" value="Unassembled WGS sequence"/>
</dbReference>
<feature type="active site" description="Pros-phosphohistidine intermediate" evidence="8">
    <location>
        <position position="117"/>
    </location>
</feature>
<keyword evidence="5" id="KW-0547">Nucleotide-binding</keyword>
<keyword evidence="6" id="KW-0418">Kinase</keyword>
<dbReference type="InterPro" id="IPR001564">
    <property type="entry name" value="Nucleoside_diP_kinase"/>
</dbReference>
<dbReference type="InterPro" id="IPR034907">
    <property type="entry name" value="NDK-like_dom"/>
</dbReference>
<dbReference type="EMBL" id="MBDO02000091">
    <property type="protein sequence ID" value="RLN63655.1"/>
    <property type="molecule type" value="Genomic_DNA"/>
</dbReference>
<name>A0A3F2RTV2_9STRA</name>
<reference evidence="14 15" key="1">
    <citation type="submission" date="2018-07" db="EMBL/GenBank/DDBJ databases">
        <title>Genome sequencing of oomycete isolates from Chile give support for New Zealand origin for Phytophthora kernoviae and make available the first Nothophytophthora sp. genome.</title>
        <authorList>
            <person name="Studholme D.J."/>
            <person name="Sanfuentes E."/>
            <person name="Panda P."/>
            <person name="Hill R."/>
            <person name="Sambles C."/>
            <person name="Grant M."/>
            <person name="Williams N.M."/>
            <person name="Mcdougal R.L."/>
        </authorList>
    </citation>
    <scope>NUCLEOTIDE SEQUENCE [LARGE SCALE GENOMIC DNA]</scope>
    <source>
        <strain evidence="13">Chile6</strain>
        <strain evidence="12">Chile7</strain>
    </source>
</reference>
<feature type="transmembrane region" description="Helical" evidence="10">
    <location>
        <begin position="270"/>
        <end position="292"/>
    </location>
</feature>
<dbReference type="CDD" id="cd04413">
    <property type="entry name" value="NDPk_I"/>
    <property type="match status" value="1"/>
</dbReference>
<feature type="transmembrane region" description="Helical" evidence="10">
    <location>
        <begin position="232"/>
        <end position="250"/>
    </location>
</feature>
<feature type="transmembrane region" description="Helical" evidence="10">
    <location>
        <begin position="411"/>
        <end position="434"/>
    </location>
</feature>
<feature type="binding site" evidence="8">
    <location>
        <position position="93"/>
    </location>
    <ligand>
        <name>ATP</name>
        <dbReference type="ChEBI" id="CHEBI:30616"/>
    </ligand>
</feature>
<gene>
    <name evidence="12" type="ORF">BBJ29_004779</name>
    <name evidence="13" type="ORF">BBP00_00003971</name>
</gene>
<dbReference type="EMBL" id="MBAD02002474">
    <property type="protein sequence ID" value="RLN47184.1"/>
    <property type="molecule type" value="Genomic_DNA"/>
</dbReference>
<keyword evidence="7" id="KW-0067">ATP-binding</keyword>
<dbReference type="OrthoDB" id="79116at2759"/>
<feature type="transmembrane region" description="Helical" evidence="10">
    <location>
        <begin position="378"/>
        <end position="399"/>
    </location>
</feature>
<dbReference type="Pfam" id="PF00334">
    <property type="entry name" value="NDK"/>
    <property type="match status" value="1"/>
</dbReference>
<dbReference type="Proteomes" id="UP000284657">
    <property type="component" value="Unassembled WGS sequence"/>
</dbReference>
<dbReference type="Gene3D" id="3.30.70.141">
    <property type="entry name" value="Nucleoside diphosphate kinase-like domain"/>
    <property type="match status" value="1"/>
</dbReference>
<dbReference type="NCBIfam" id="NF001908">
    <property type="entry name" value="PRK00668.1"/>
    <property type="match status" value="1"/>
</dbReference>
<dbReference type="PROSITE" id="PS00469">
    <property type="entry name" value="NDPK"/>
    <property type="match status" value="1"/>
</dbReference>
<feature type="binding site" evidence="8">
    <location>
        <position position="87"/>
    </location>
    <ligand>
        <name>ATP</name>
        <dbReference type="ChEBI" id="CHEBI:30616"/>
    </ligand>
</feature>
<feature type="binding site" evidence="8">
    <location>
        <position position="114"/>
    </location>
    <ligand>
        <name>ATP</name>
        <dbReference type="ChEBI" id="CHEBI:30616"/>
    </ligand>
</feature>
<dbReference type="PROSITE" id="PS51374">
    <property type="entry name" value="NDPK_LIKE"/>
    <property type="match status" value="1"/>
</dbReference>
<sequence length="566" mass="62753">MVRERTYIMVKPDGVQRHLVGEIIKRFETKGYKLVALKLARPSTEHLEAHYADLSARPFFPALIKYMSSGPVTCMVWEGTNVVLEGRKMLGATKPTESALGTIRGDFCVDVGRNVCHGSDSVESANKEIALWFPDGVVEWSAYDDEEDPRPKPPDPVDLTGPWTLDPRLLDCTTLTEEISHKINRGTRERTFKMSVEEAEVHVEPAFIPIFWVFSAIGIVLFYYSLGYAKKYATTAAFLLPPFICFSLVFDNAIMATTGIDRRRASTQAMLAFHACVIPMLLLVCYELAYLVHKHKSVNFCGISFESGHRERGSSCNNAGAASSLAKRRWWLSTCLRFIVWLVGCALLVLNLLVAYYWTTDSSLEVTSMYSLQGDGTAHVVCAILPALVLVVLALYIGLQLWNYGTNYSYMVHATCFNPWIWMLVGAVALLVGYLMPSPIFALSSNAGELVMMATIVRMFREIHHDMQQGLQFGEFINPEGAAAHREASISPNMRSMSLSLSKSVSLSKVAEPSGYLPVTTPKGSELPTTFANRLHRDGEADGQPSASAAYLSVVVARERTNPLCQ</sequence>
<dbReference type="SMART" id="SM00562">
    <property type="entry name" value="NDK"/>
    <property type="match status" value="1"/>
</dbReference>
<dbReference type="GO" id="GO:0005524">
    <property type="term" value="F:ATP binding"/>
    <property type="evidence" value="ECO:0007669"/>
    <property type="project" value="UniProtKB-KW"/>
</dbReference>
<dbReference type="GO" id="GO:0006228">
    <property type="term" value="P:UTP biosynthetic process"/>
    <property type="evidence" value="ECO:0007669"/>
    <property type="project" value="InterPro"/>
</dbReference>
<evidence type="ECO:0000313" key="15">
    <source>
        <dbReference type="Proteomes" id="UP000284657"/>
    </source>
</evidence>
<dbReference type="EC" id="2.7.4.6" evidence="3"/>
<evidence type="ECO:0000256" key="2">
    <source>
        <dbReference type="ARBA" id="ARBA00008142"/>
    </source>
</evidence>
<feature type="transmembrane region" description="Helical" evidence="10">
    <location>
        <begin position="206"/>
        <end position="225"/>
    </location>
</feature>
<dbReference type="GO" id="GO:0006241">
    <property type="term" value="P:CTP biosynthetic process"/>
    <property type="evidence" value="ECO:0007669"/>
    <property type="project" value="InterPro"/>
</dbReference>
<evidence type="ECO:0000256" key="4">
    <source>
        <dbReference type="ARBA" id="ARBA00022679"/>
    </source>
</evidence>
<keyword evidence="10" id="KW-0812">Transmembrane</keyword>
<evidence type="ECO:0000256" key="9">
    <source>
        <dbReference type="RuleBase" id="RU004011"/>
    </source>
</evidence>
<evidence type="ECO:0000256" key="8">
    <source>
        <dbReference type="PROSITE-ProRule" id="PRU00706"/>
    </source>
</evidence>
<feature type="binding site" evidence="8">
    <location>
        <position position="11"/>
    </location>
    <ligand>
        <name>ATP</name>
        <dbReference type="ChEBI" id="CHEBI:30616"/>
    </ligand>
</feature>
<feature type="domain" description="Nucleoside diphosphate kinase-like" evidence="11">
    <location>
        <begin position="3"/>
        <end position="139"/>
    </location>
</feature>
<keyword evidence="4" id="KW-0808">Transferase</keyword>
<dbReference type="HAMAP" id="MF_00451">
    <property type="entry name" value="NDP_kinase"/>
    <property type="match status" value="1"/>
</dbReference>
<evidence type="ECO:0000256" key="10">
    <source>
        <dbReference type="SAM" id="Phobius"/>
    </source>
</evidence>
<feature type="binding site" evidence="8">
    <location>
        <position position="59"/>
    </location>
    <ligand>
        <name>ATP</name>
        <dbReference type="ChEBI" id="CHEBI:30616"/>
    </ligand>
</feature>
<evidence type="ECO:0000256" key="3">
    <source>
        <dbReference type="ARBA" id="ARBA00012966"/>
    </source>
</evidence>
<dbReference type="PRINTS" id="PR01243">
    <property type="entry name" value="NUCDPKINASE"/>
</dbReference>
<feature type="transmembrane region" description="Helical" evidence="10">
    <location>
        <begin position="338"/>
        <end position="358"/>
    </location>
</feature>
<evidence type="ECO:0000256" key="6">
    <source>
        <dbReference type="ARBA" id="ARBA00022777"/>
    </source>
</evidence>
<evidence type="ECO:0000256" key="5">
    <source>
        <dbReference type="ARBA" id="ARBA00022741"/>
    </source>
</evidence>
<dbReference type="FunFam" id="3.30.70.141:FF:000002">
    <property type="entry name" value="Nucleoside diphosphate kinase"/>
    <property type="match status" value="1"/>
</dbReference>
<dbReference type="GO" id="GO:0004550">
    <property type="term" value="F:nucleoside diphosphate kinase activity"/>
    <property type="evidence" value="ECO:0007669"/>
    <property type="project" value="UniProtKB-EC"/>
</dbReference>
<comment type="caution">
    <text evidence="13">The sequence shown here is derived from an EMBL/GenBank/DDBJ whole genome shotgun (WGS) entry which is preliminary data.</text>
</comment>
<dbReference type="AlphaFoldDB" id="A0A3F2RTV2"/>
<evidence type="ECO:0000259" key="11">
    <source>
        <dbReference type="SMART" id="SM00562"/>
    </source>
</evidence>
<proteinExistence type="inferred from homology"/>
<feature type="binding site" evidence="8">
    <location>
        <position position="104"/>
    </location>
    <ligand>
        <name>ATP</name>
        <dbReference type="ChEBI" id="CHEBI:30616"/>
    </ligand>
</feature>